<dbReference type="GO" id="GO:0016799">
    <property type="term" value="F:hydrolase activity, hydrolyzing N-glycosyl compounds"/>
    <property type="evidence" value="ECO:0007669"/>
    <property type="project" value="InterPro"/>
</dbReference>
<dbReference type="InterPro" id="IPR001919">
    <property type="entry name" value="CBD2"/>
</dbReference>
<dbReference type="Gene3D" id="2.60.40.10">
    <property type="entry name" value="Immunoglobulins"/>
    <property type="match status" value="1"/>
</dbReference>
<reference evidence="5" key="1">
    <citation type="submission" date="2020-07" db="EMBL/GenBank/DDBJ databases">
        <title>A new Micromonospora strain with potent antibiotic activity isolated from the microbiome of a mid-Atlantic deep-sea sponge.</title>
        <authorList>
            <person name="Back C.R."/>
            <person name="Stennett H.L."/>
            <person name="Williams S.E."/>
            <person name="Wang L."/>
            <person name="Ojeda Gomez J."/>
            <person name="Abdulle O.M."/>
            <person name="Duffy T."/>
            <person name="Hendry K.R."/>
            <person name="Powell D."/>
            <person name="Stach J.E."/>
            <person name="Essex-Lopresti A.E."/>
            <person name="Willis C.L."/>
            <person name="Curnow P."/>
            <person name="Race P.R."/>
        </authorList>
    </citation>
    <scope>NUCLEOTIDE SEQUENCE [LARGE SCALE GENOMIC DNA]</scope>
    <source>
        <strain evidence="5">28ISP2-46</strain>
    </source>
</reference>
<dbReference type="Gene3D" id="3.90.245.10">
    <property type="entry name" value="Ribonucleoside hydrolase-like"/>
    <property type="match status" value="1"/>
</dbReference>
<dbReference type="SMART" id="SM00637">
    <property type="entry name" value="CBD_II"/>
    <property type="match status" value="1"/>
</dbReference>
<feature type="chain" id="PRO_5029459798" evidence="2">
    <location>
        <begin position="41"/>
        <end position="611"/>
    </location>
</feature>
<evidence type="ECO:0000259" key="3">
    <source>
        <dbReference type="PROSITE" id="PS51173"/>
    </source>
</evidence>
<name>A0A7L6B460_9ACTN</name>
<dbReference type="InterPro" id="IPR011483">
    <property type="entry name" value="Sde182_NH-like"/>
</dbReference>
<feature type="region of interest" description="Disordered" evidence="1">
    <location>
        <begin position="139"/>
        <end position="193"/>
    </location>
</feature>
<dbReference type="SUPFAM" id="SSF49384">
    <property type="entry name" value="Carbohydrate-binding domain"/>
    <property type="match status" value="1"/>
</dbReference>
<gene>
    <name evidence="4" type="ORF">H1D33_26350</name>
</gene>
<keyword evidence="5" id="KW-1185">Reference proteome</keyword>
<dbReference type="Pfam" id="PF07632">
    <property type="entry name" value="Sde182_NH-like"/>
    <property type="match status" value="1"/>
</dbReference>
<dbReference type="Proteomes" id="UP000510844">
    <property type="component" value="Chromosome"/>
</dbReference>
<keyword evidence="2" id="KW-0732">Signal</keyword>
<reference evidence="4 5" key="2">
    <citation type="journal article" date="2021" name="Mar. Drugs">
        <title>A New Micromonospora Strain with Antibiotic Activity Isolated from the Microbiome of a Mid-Atlantic Deep-Sea Sponge.</title>
        <authorList>
            <person name="Back C.R."/>
            <person name="Stennett H.L."/>
            <person name="Williams S.E."/>
            <person name="Wang L."/>
            <person name="Ojeda Gomez J."/>
            <person name="Abdulle O.M."/>
            <person name="Duffy T."/>
            <person name="Neal C."/>
            <person name="Mantell J."/>
            <person name="Jepson M.A."/>
            <person name="Hendry K.R."/>
            <person name="Powell D."/>
            <person name="Stach J.E.M."/>
            <person name="Essex-Lopresti A.E."/>
            <person name="Willis C.L."/>
            <person name="Curnow P."/>
            <person name="Race P.R."/>
        </authorList>
    </citation>
    <scope>NUCLEOTIDE SEQUENCE [LARGE SCALE GENOMIC DNA]</scope>
    <source>
        <strain evidence="4 5">28ISP2-46</strain>
    </source>
</reference>
<dbReference type="GO" id="GO:0030247">
    <property type="term" value="F:polysaccharide binding"/>
    <property type="evidence" value="ECO:0007669"/>
    <property type="project" value="UniProtKB-UniRule"/>
</dbReference>
<evidence type="ECO:0000256" key="2">
    <source>
        <dbReference type="SAM" id="SignalP"/>
    </source>
</evidence>
<dbReference type="InterPro" id="IPR048527">
    <property type="entry name" value="Sde182_C"/>
</dbReference>
<dbReference type="EMBL" id="CP059322">
    <property type="protein sequence ID" value="QLQ36737.1"/>
    <property type="molecule type" value="Genomic_DNA"/>
</dbReference>
<accession>A0A7L6B460</accession>
<dbReference type="InterPro" id="IPR036452">
    <property type="entry name" value="Ribo_hydro-like"/>
</dbReference>
<dbReference type="GO" id="GO:0004553">
    <property type="term" value="F:hydrolase activity, hydrolyzing O-glycosyl compounds"/>
    <property type="evidence" value="ECO:0007669"/>
    <property type="project" value="InterPro"/>
</dbReference>
<evidence type="ECO:0000256" key="1">
    <source>
        <dbReference type="SAM" id="MobiDB-lite"/>
    </source>
</evidence>
<dbReference type="Pfam" id="PF00553">
    <property type="entry name" value="CBM_2"/>
    <property type="match status" value="1"/>
</dbReference>
<dbReference type="InterPro" id="IPR013783">
    <property type="entry name" value="Ig-like_fold"/>
</dbReference>
<dbReference type="RefSeq" id="WP_181569252.1">
    <property type="nucleotide sequence ID" value="NZ_CP059322.2"/>
</dbReference>
<dbReference type="InterPro" id="IPR008965">
    <property type="entry name" value="CBM2/CBM3_carb-bd_dom_sf"/>
</dbReference>
<feature type="compositionally biased region" description="Pro residues" evidence="1">
    <location>
        <begin position="150"/>
        <end position="184"/>
    </location>
</feature>
<protein>
    <submittedName>
        <fullName evidence="4">DUF1593 domain-containing protein</fullName>
    </submittedName>
</protein>
<dbReference type="InterPro" id="IPR012291">
    <property type="entry name" value="CBM2_carb-bd_dom_sf"/>
</dbReference>
<dbReference type="Pfam" id="PF21027">
    <property type="entry name" value="Sde0182_C"/>
    <property type="match status" value="1"/>
</dbReference>
<dbReference type="KEGG" id="mfeu:H1D33_26350"/>
<dbReference type="GO" id="GO:0005975">
    <property type="term" value="P:carbohydrate metabolic process"/>
    <property type="evidence" value="ECO:0007669"/>
    <property type="project" value="InterPro"/>
</dbReference>
<evidence type="ECO:0000313" key="4">
    <source>
        <dbReference type="EMBL" id="QLQ36737.1"/>
    </source>
</evidence>
<feature type="domain" description="CBM2" evidence="3">
    <location>
        <begin position="37"/>
        <end position="146"/>
    </location>
</feature>
<sequence length="611" mass="64778">MEPVFQPGRARQRLRRSGAAAAALVTASVMVVGVSTQAHAAAGCRVDYTVTNQWDGGFGANIAITNLGDPVSSWRLTFSFAAGQKISQLWNGNVTQAGGSVTVTNLSYNGALGTNATVTPGFNGTWSGTNPAPTTFALNGVTCTGSTGPGPTPTTPTTPSPTPSSPTPTPTPSSPTPTPTPTPSPTGSAGVKPRVINMTDLGADPDDLESLVRMLVTANEVDLEGIIATTSCWKPTQDATNMANLLNPRLNAYGQVLPNLQKHAQGYPTLAHLQSISKLGQRGYGMGDVGAGKDSPGSELIIAAVDRNDARPVWVNFWGGGNTLAQALWKVKNTRGQAQVDQFVSKLRVYDVLGQDEAGAWMTKTFPNLFYIRAKNLVYNWQPSDSWVDNNVQNHGPLGAQYPDRIWAFEGDSPSFLYQLPNGLTDPQHADWGGWGGRFDPVKKAGVRGMTESGRLGAEPSYDPYYMYSDAPEGGSSTSRWSTAINNDFAARMDWTVNGSYSGANHQPAAVLNGDTTRQVLQLSAAAGSTVNLSAVGSSDPDRNSLSYSWTYYDEPSSYNGAVTINNSTSSTATAQVPANAGGKSLHIILEIRDSGTPTLYSYRRAVINVR</sequence>
<feature type="signal peptide" evidence="2">
    <location>
        <begin position="1"/>
        <end position="40"/>
    </location>
</feature>
<proteinExistence type="predicted"/>
<dbReference type="PROSITE" id="PS51173">
    <property type="entry name" value="CBM2"/>
    <property type="match status" value="1"/>
</dbReference>
<organism evidence="4 5">
    <name type="scientific">Micromonospora robiginosa</name>
    <dbReference type="NCBI Taxonomy" id="2749844"/>
    <lineage>
        <taxon>Bacteria</taxon>
        <taxon>Bacillati</taxon>
        <taxon>Actinomycetota</taxon>
        <taxon>Actinomycetes</taxon>
        <taxon>Micromonosporales</taxon>
        <taxon>Micromonosporaceae</taxon>
        <taxon>Micromonospora</taxon>
    </lineage>
</organism>
<dbReference type="Gene3D" id="2.60.40.290">
    <property type="match status" value="1"/>
</dbReference>
<evidence type="ECO:0000313" key="5">
    <source>
        <dbReference type="Proteomes" id="UP000510844"/>
    </source>
</evidence>
<dbReference type="SUPFAM" id="SSF53590">
    <property type="entry name" value="Nucleoside hydrolase"/>
    <property type="match status" value="1"/>
</dbReference>
<dbReference type="AlphaFoldDB" id="A0A7L6B460"/>